<dbReference type="EMBL" id="JYGE01000003">
    <property type="protein sequence ID" value="PSJ31862.1"/>
    <property type="molecule type" value="Genomic_DNA"/>
</dbReference>
<evidence type="ECO:0000313" key="2">
    <source>
        <dbReference type="EMBL" id="PSJ31862.1"/>
    </source>
</evidence>
<organism evidence="2 3">
    <name type="scientific">Peptostreptococcus russellii</name>
    <dbReference type="NCBI Taxonomy" id="215200"/>
    <lineage>
        <taxon>Bacteria</taxon>
        <taxon>Bacillati</taxon>
        <taxon>Bacillota</taxon>
        <taxon>Clostridia</taxon>
        <taxon>Peptostreptococcales</taxon>
        <taxon>Peptostreptococcaceae</taxon>
        <taxon>Peptostreptococcus</taxon>
    </lineage>
</organism>
<feature type="transmembrane region" description="Helical" evidence="1">
    <location>
        <begin position="237"/>
        <end position="261"/>
    </location>
</feature>
<dbReference type="RefSeq" id="WP_106776615.1">
    <property type="nucleotide sequence ID" value="NZ_JYGE01000003.1"/>
</dbReference>
<sequence length="270" mass="31382">MLVEIIKTSLIYTFAFVLVLFAFGAIFSYIEKTNSSSIYRTFGMNGLLITGIIGTIVHEFSHMIFCVIFRHEITDFSLFRPFKSRYDGIMGYVNHRCDLNSYYQRVGNFFIGIAPIIFGTIFLMLCMWILLPSEFNSIRETFNENMDYIKNIHHIKDSVNIYITIVISTLENLSPFRNHNIIKYLVFIYIMYSVTTHMDLSKEDLSNSKSGFFVFISLLFIINFLCVFMGLKYKIILLRFIISVFSFLTVGLLFATVTMLISKALEIFFA</sequence>
<keyword evidence="1" id="KW-1133">Transmembrane helix</keyword>
<feature type="transmembrane region" description="Helical" evidence="1">
    <location>
        <begin position="12"/>
        <end position="30"/>
    </location>
</feature>
<keyword evidence="1" id="KW-0472">Membrane</keyword>
<name>A0A2P7Q1M6_9FIRM</name>
<proteinExistence type="predicted"/>
<feature type="transmembrane region" description="Helical" evidence="1">
    <location>
        <begin position="109"/>
        <end position="131"/>
    </location>
</feature>
<protein>
    <submittedName>
        <fullName evidence="2">Uncharacterized protein</fullName>
    </submittedName>
</protein>
<feature type="transmembrane region" description="Helical" evidence="1">
    <location>
        <begin position="181"/>
        <end position="200"/>
    </location>
</feature>
<dbReference type="Proteomes" id="UP000241434">
    <property type="component" value="Unassembled WGS sequence"/>
</dbReference>
<feature type="transmembrane region" description="Helical" evidence="1">
    <location>
        <begin position="42"/>
        <end position="69"/>
    </location>
</feature>
<keyword evidence="3" id="KW-1185">Reference proteome</keyword>
<evidence type="ECO:0000313" key="3">
    <source>
        <dbReference type="Proteomes" id="UP000241434"/>
    </source>
</evidence>
<gene>
    <name evidence="2" type="ORF">UF10_04420</name>
</gene>
<feature type="transmembrane region" description="Helical" evidence="1">
    <location>
        <begin position="212"/>
        <end position="231"/>
    </location>
</feature>
<accession>A0A2P7Q1M6</accession>
<comment type="caution">
    <text evidence="2">The sequence shown here is derived from an EMBL/GenBank/DDBJ whole genome shotgun (WGS) entry which is preliminary data.</text>
</comment>
<evidence type="ECO:0000256" key="1">
    <source>
        <dbReference type="SAM" id="Phobius"/>
    </source>
</evidence>
<keyword evidence="1" id="KW-0812">Transmembrane</keyword>
<reference evidence="2" key="1">
    <citation type="thesis" date="2015" institute="Rutgers" country="The State University of New Jersey, 14 College Farm Rd., New Brunswick, NJ, USA">
        <title>Ammonia toxicity in bacteria and its implications for treatment of and resource recovery from highly nitrogenous organic wastes.</title>
        <authorList>
            <person name="Luther A.K."/>
        </authorList>
    </citation>
    <scope>NUCLEOTIDE SEQUENCE</scope>
    <source>
        <strain evidence="2">RT-10B</strain>
    </source>
</reference>
<dbReference type="AlphaFoldDB" id="A0A2P7Q1M6"/>
<dbReference type="OrthoDB" id="258743at2"/>